<organism evidence="4 5">
    <name type="scientific">Haliscomenobacter hydrossis (strain ATCC 27775 / DSM 1100 / LMG 10767 / O)</name>
    <dbReference type="NCBI Taxonomy" id="760192"/>
    <lineage>
        <taxon>Bacteria</taxon>
        <taxon>Pseudomonadati</taxon>
        <taxon>Bacteroidota</taxon>
        <taxon>Saprospiria</taxon>
        <taxon>Saprospirales</taxon>
        <taxon>Haliscomenobacteraceae</taxon>
        <taxon>Haliscomenobacter</taxon>
    </lineage>
</organism>
<dbReference type="InterPro" id="IPR006201">
    <property type="entry name" value="Neur_channel"/>
</dbReference>
<feature type="transmembrane region" description="Helical" evidence="2">
    <location>
        <begin position="201"/>
        <end position="224"/>
    </location>
</feature>
<evidence type="ECO:0008006" key="6">
    <source>
        <dbReference type="Google" id="ProtNLM"/>
    </source>
</evidence>
<protein>
    <recommendedName>
        <fullName evidence="6">Neurotransmitter-gated ion-channel ligand-binding domain-containing protein</fullName>
    </recommendedName>
</protein>
<comment type="subcellular location">
    <subcellularLocation>
        <location evidence="1">Membrane</location>
        <topology evidence="1">Multi-pass membrane protein</topology>
    </subcellularLocation>
</comment>
<reference evidence="4 5" key="1">
    <citation type="journal article" date="2011" name="Stand. Genomic Sci.">
        <title>Complete genome sequence of Haliscomenobacter hydrossis type strain (O).</title>
        <authorList>
            <consortium name="US DOE Joint Genome Institute (JGI-PGF)"/>
            <person name="Daligault H."/>
            <person name="Lapidus A."/>
            <person name="Zeytun A."/>
            <person name="Nolan M."/>
            <person name="Lucas S."/>
            <person name="Del Rio T.G."/>
            <person name="Tice H."/>
            <person name="Cheng J.F."/>
            <person name="Tapia R."/>
            <person name="Han C."/>
            <person name="Goodwin L."/>
            <person name="Pitluck S."/>
            <person name="Liolios K."/>
            <person name="Pagani I."/>
            <person name="Ivanova N."/>
            <person name="Huntemann M."/>
            <person name="Mavromatis K."/>
            <person name="Mikhailova N."/>
            <person name="Pati A."/>
            <person name="Chen A."/>
            <person name="Palaniappan K."/>
            <person name="Land M."/>
            <person name="Hauser L."/>
            <person name="Brambilla E.M."/>
            <person name="Rohde M."/>
            <person name="Verbarg S."/>
            <person name="Goker M."/>
            <person name="Bristow J."/>
            <person name="Eisen J.A."/>
            <person name="Markowitz V."/>
            <person name="Hugenholtz P."/>
            <person name="Kyrpides N.C."/>
            <person name="Klenk H.P."/>
            <person name="Woyke T."/>
        </authorList>
    </citation>
    <scope>NUCLEOTIDE SEQUENCE [LARGE SCALE GENOMIC DNA]</scope>
    <source>
        <strain evidence="5">ATCC 27775 / DSM 1100 / LMG 10767 / O</strain>
    </source>
</reference>
<sequence length="327" mass="38003">MPKRLLHQALIAFFLFLLPFGAAQAADKKPKPQKVYTGIYLMNVYDLDINGYSYYADFYLWFRWKGKFDPTNIEFVNSIEKWGVTQTMFHDSTKVLPDGYSYNGMRFEGRFYHSFELSDFPMDRHPLDIRIENVEFPKDSLVYVPDTSKNLLREGFNIPGWKIKKAEIVTHDNTYKTNFGEPTGPPTFSNFTFKLTIGRPLSYFLLKLLLPLLVMLMASLLGLFIHPDYIDARISLPIGGLLSCVFLQQSYSTALPDVGYMVLMDRIYLVAYVLIAIIMMRIIRGSNLLTDREQRENIQKIWASDRRRGYQLMFFIALAILTLVLIR</sequence>
<keyword evidence="2" id="KW-1133">Transmembrane helix</keyword>
<keyword evidence="5" id="KW-1185">Reference proteome</keyword>
<dbReference type="eggNOG" id="COG0683">
    <property type="taxonomic scope" value="Bacteria"/>
</dbReference>
<proteinExistence type="predicted"/>
<dbReference type="Gene3D" id="1.20.58.390">
    <property type="entry name" value="Neurotransmitter-gated ion-channel transmembrane domain"/>
    <property type="match status" value="1"/>
</dbReference>
<feature type="signal peptide" evidence="3">
    <location>
        <begin position="1"/>
        <end position="25"/>
    </location>
</feature>
<dbReference type="GO" id="GO:0004888">
    <property type="term" value="F:transmembrane signaling receptor activity"/>
    <property type="evidence" value="ECO:0007669"/>
    <property type="project" value="InterPro"/>
</dbReference>
<dbReference type="RefSeq" id="WP_013762524.1">
    <property type="nucleotide sequence ID" value="NC_015510.1"/>
</dbReference>
<keyword evidence="2" id="KW-0812">Transmembrane</keyword>
<dbReference type="GO" id="GO:0005230">
    <property type="term" value="F:extracellular ligand-gated monoatomic ion channel activity"/>
    <property type="evidence" value="ECO:0007669"/>
    <property type="project" value="InterPro"/>
</dbReference>
<accession>F4KRH0</accession>
<dbReference type="SUPFAM" id="SSF90112">
    <property type="entry name" value="Neurotransmitter-gated ion-channel transmembrane pore"/>
    <property type="match status" value="1"/>
</dbReference>
<dbReference type="Gene3D" id="2.70.170.10">
    <property type="entry name" value="Neurotransmitter-gated ion-channel ligand-binding domain"/>
    <property type="match status" value="1"/>
</dbReference>
<feature type="transmembrane region" description="Helical" evidence="2">
    <location>
        <begin position="309"/>
        <end position="326"/>
    </location>
</feature>
<reference key="2">
    <citation type="submission" date="2011-04" db="EMBL/GenBank/DDBJ databases">
        <title>Complete sequence of chromosome of Haliscomenobacter hydrossis DSM 1100.</title>
        <authorList>
            <consortium name="US DOE Joint Genome Institute (JGI-PGF)"/>
            <person name="Lucas S."/>
            <person name="Han J."/>
            <person name="Lapidus A."/>
            <person name="Bruce D."/>
            <person name="Goodwin L."/>
            <person name="Pitluck S."/>
            <person name="Peters L."/>
            <person name="Kyrpides N."/>
            <person name="Mavromatis K."/>
            <person name="Ivanova N."/>
            <person name="Ovchinnikova G."/>
            <person name="Pagani I."/>
            <person name="Daligault H."/>
            <person name="Detter J.C."/>
            <person name="Han C."/>
            <person name="Land M."/>
            <person name="Hauser L."/>
            <person name="Markowitz V."/>
            <person name="Cheng J.-F."/>
            <person name="Hugenholtz P."/>
            <person name="Woyke T."/>
            <person name="Wu D."/>
            <person name="Verbarg S."/>
            <person name="Frueling A."/>
            <person name="Brambilla E."/>
            <person name="Klenk H.-P."/>
            <person name="Eisen J.A."/>
        </authorList>
    </citation>
    <scope>NUCLEOTIDE SEQUENCE</scope>
    <source>
        <strain>DSM 1100</strain>
    </source>
</reference>
<dbReference type="InterPro" id="IPR038050">
    <property type="entry name" value="Neuro_actylchol_rec"/>
</dbReference>
<dbReference type="EMBL" id="CP002691">
    <property type="protein sequence ID" value="AEE47960.1"/>
    <property type="molecule type" value="Genomic_DNA"/>
</dbReference>
<dbReference type="InterPro" id="IPR036719">
    <property type="entry name" value="Neuro-gated_channel_TM_sf"/>
</dbReference>
<evidence type="ECO:0000256" key="2">
    <source>
        <dbReference type="SAM" id="Phobius"/>
    </source>
</evidence>
<gene>
    <name evidence="4" type="ordered locus">Halhy_0046</name>
</gene>
<keyword evidence="3" id="KW-0732">Signal</keyword>
<dbReference type="STRING" id="760192.Halhy_0046"/>
<evidence type="ECO:0000256" key="1">
    <source>
        <dbReference type="ARBA" id="ARBA00004141"/>
    </source>
</evidence>
<feature type="transmembrane region" description="Helical" evidence="2">
    <location>
        <begin position="267"/>
        <end position="289"/>
    </location>
</feature>
<dbReference type="PANTHER" id="PTHR18945">
    <property type="entry name" value="NEUROTRANSMITTER GATED ION CHANNEL"/>
    <property type="match status" value="1"/>
</dbReference>
<evidence type="ECO:0000313" key="5">
    <source>
        <dbReference type="Proteomes" id="UP000008461"/>
    </source>
</evidence>
<dbReference type="Proteomes" id="UP000008461">
    <property type="component" value="Chromosome"/>
</dbReference>
<evidence type="ECO:0000256" key="3">
    <source>
        <dbReference type="SAM" id="SignalP"/>
    </source>
</evidence>
<dbReference type="SUPFAM" id="SSF63712">
    <property type="entry name" value="Nicotinic receptor ligand binding domain-like"/>
    <property type="match status" value="1"/>
</dbReference>
<evidence type="ECO:0000313" key="4">
    <source>
        <dbReference type="EMBL" id="AEE47960.1"/>
    </source>
</evidence>
<dbReference type="InterPro" id="IPR036734">
    <property type="entry name" value="Neur_chan_lig-bd_sf"/>
</dbReference>
<dbReference type="HOGENOM" id="CLU_075232_0_0_10"/>
<feature type="chain" id="PRO_5003316978" description="Neurotransmitter-gated ion-channel ligand-binding domain-containing protein" evidence="3">
    <location>
        <begin position="26"/>
        <end position="327"/>
    </location>
</feature>
<dbReference type="OrthoDB" id="1492908at2"/>
<dbReference type="KEGG" id="hhy:Halhy_0046"/>
<keyword evidence="2" id="KW-0472">Membrane</keyword>
<dbReference type="AlphaFoldDB" id="F4KRH0"/>
<name>F4KRH0_HALH1</name>
<dbReference type="GO" id="GO:0016020">
    <property type="term" value="C:membrane"/>
    <property type="evidence" value="ECO:0007669"/>
    <property type="project" value="UniProtKB-SubCell"/>
</dbReference>